<evidence type="ECO:0000313" key="2">
    <source>
        <dbReference type="EMBL" id="MBW7460949.1"/>
    </source>
</evidence>
<dbReference type="InterPro" id="IPR036250">
    <property type="entry name" value="AcylCo_DH-like_C"/>
</dbReference>
<evidence type="ECO:0000259" key="1">
    <source>
        <dbReference type="Pfam" id="PF21263"/>
    </source>
</evidence>
<gene>
    <name evidence="2" type="ORF">K0U00_43530</name>
</gene>
<name>A0ABS7CJA2_9BACL</name>
<dbReference type="Pfam" id="PF21263">
    <property type="entry name" value="Acyl-CoA-dh_C"/>
    <property type="match status" value="1"/>
</dbReference>
<comment type="caution">
    <text evidence="2">The sequence shown here is derived from an EMBL/GenBank/DDBJ whole genome shotgun (WGS) entry which is preliminary data.</text>
</comment>
<feature type="domain" description="Acyl-CoA dehydrogenase-like C-terminal" evidence="1">
    <location>
        <begin position="18"/>
        <end position="120"/>
    </location>
</feature>
<dbReference type="EMBL" id="JAHZIK010002573">
    <property type="protein sequence ID" value="MBW7460949.1"/>
    <property type="molecule type" value="Genomic_DNA"/>
</dbReference>
<dbReference type="InterPro" id="IPR049426">
    <property type="entry name" value="Acyl-CoA-dh-like_C"/>
</dbReference>
<reference evidence="2 3" key="1">
    <citation type="submission" date="2021-07" db="EMBL/GenBank/DDBJ databases">
        <title>Paenibacillus radiodurans sp. nov., isolated from the southeastern edge of Tengger Desert.</title>
        <authorList>
            <person name="Zhang G."/>
        </authorList>
    </citation>
    <scope>NUCLEOTIDE SEQUENCE [LARGE SCALE GENOMIC DNA]</scope>
    <source>
        <strain evidence="2 3">CCM 7311</strain>
    </source>
</reference>
<evidence type="ECO:0000313" key="3">
    <source>
        <dbReference type="Proteomes" id="UP001519887"/>
    </source>
</evidence>
<dbReference type="SUPFAM" id="SSF47203">
    <property type="entry name" value="Acyl-CoA dehydrogenase C-terminal domain-like"/>
    <property type="match status" value="1"/>
</dbReference>
<proteinExistence type="predicted"/>
<feature type="non-terminal residue" evidence="2">
    <location>
        <position position="1"/>
    </location>
</feature>
<sequence length="148" mass="16711">GQTFDSLLGEEVHLVSMAKKIFLMTGGAAVQKFQTKLEEEQEVLSHLADMMIQLYAMESALLRTQQRIARRGEEKSAAAIRMTRIFIHEAFQAIEGYAKETLSAIEAGDMLRTQLSVLKKLTRRTSLNTIQEKRQIAALVIQSESYVH</sequence>
<protein>
    <submittedName>
        <fullName evidence="2">Acyl-CoA dehydrogenase</fullName>
    </submittedName>
</protein>
<keyword evidence="3" id="KW-1185">Reference proteome</keyword>
<dbReference type="Proteomes" id="UP001519887">
    <property type="component" value="Unassembled WGS sequence"/>
</dbReference>
<organism evidence="2 3">
    <name type="scientific">Paenibacillus sepulcri</name>
    <dbReference type="NCBI Taxonomy" id="359917"/>
    <lineage>
        <taxon>Bacteria</taxon>
        <taxon>Bacillati</taxon>
        <taxon>Bacillota</taxon>
        <taxon>Bacilli</taxon>
        <taxon>Bacillales</taxon>
        <taxon>Paenibacillaceae</taxon>
        <taxon>Paenibacillus</taxon>
    </lineage>
</organism>
<accession>A0ABS7CJA2</accession>
<dbReference type="Gene3D" id="1.20.140.10">
    <property type="entry name" value="Butyryl-CoA Dehydrogenase, subunit A, domain 3"/>
    <property type="match status" value="1"/>
</dbReference>